<evidence type="ECO:0000313" key="3">
    <source>
        <dbReference type="EMBL" id="MFD1722345.1"/>
    </source>
</evidence>
<sequence>MKIGILGTGKVAHVLGGAWQQAGHEVLLGGRTPSAADSGLEVGLLKDVLAFGDVIVNAITGAAALEAITALDVSAMAGKTLLDVTNAVSATGELVYPNSSLAEHLQAALPDVHVVKSLNTAAIEVQADPSLAGPGTLFVSGDDADAKQQVVGLLHDLGWTDDGILDLGGVQTARGPEHYIVLFFLAIGVLKSPFFNLRISQK</sequence>
<dbReference type="InterPro" id="IPR028939">
    <property type="entry name" value="P5C_Rdtase_cat_N"/>
</dbReference>
<feature type="domain" description="Pyrroline-5-carboxylate reductase catalytic N-terminal" evidence="2">
    <location>
        <begin position="2"/>
        <end position="86"/>
    </location>
</feature>
<evidence type="ECO:0000256" key="1">
    <source>
        <dbReference type="ARBA" id="ARBA00023002"/>
    </source>
</evidence>
<accession>A0ABW4LGC0</accession>
<dbReference type="InterPro" id="IPR036291">
    <property type="entry name" value="NAD(P)-bd_dom_sf"/>
</dbReference>
<proteinExistence type="predicted"/>
<name>A0ABW4LGC0_9MICO</name>
<reference evidence="4" key="1">
    <citation type="journal article" date="2019" name="Int. J. Syst. Evol. Microbiol.">
        <title>The Global Catalogue of Microorganisms (GCM) 10K type strain sequencing project: providing services to taxonomists for standard genome sequencing and annotation.</title>
        <authorList>
            <consortium name="The Broad Institute Genomics Platform"/>
            <consortium name="The Broad Institute Genome Sequencing Center for Infectious Disease"/>
            <person name="Wu L."/>
            <person name="Ma J."/>
        </authorList>
    </citation>
    <scope>NUCLEOTIDE SEQUENCE [LARGE SCALE GENOMIC DNA]</scope>
    <source>
        <strain evidence="4">CGMCC 1.12471</strain>
    </source>
</reference>
<dbReference type="SUPFAM" id="SSF51735">
    <property type="entry name" value="NAD(P)-binding Rossmann-fold domains"/>
    <property type="match status" value="1"/>
</dbReference>
<protein>
    <submittedName>
        <fullName evidence="3">NADPH-dependent F420 reductase</fullName>
    </submittedName>
</protein>
<dbReference type="PANTHER" id="PTHR14239">
    <property type="entry name" value="DUDULIN-RELATED"/>
    <property type="match status" value="1"/>
</dbReference>
<keyword evidence="4" id="KW-1185">Reference proteome</keyword>
<evidence type="ECO:0000259" key="2">
    <source>
        <dbReference type="Pfam" id="PF03807"/>
    </source>
</evidence>
<gene>
    <name evidence="3" type="ORF">ACFSBI_12370</name>
</gene>
<dbReference type="Proteomes" id="UP001597347">
    <property type="component" value="Unassembled WGS sequence"/>
</dbReference>
<dbReference type="RefSeq" id="WP_377935365.1">
    <property type="nucleotide sequence ID" value="NZ_JBHUEA010000019.1"/>
</dbReference>
<organism evidence="3 4">
    <name type="scientific">Amnibacterium endophyticum</name>
    <dbReference type="NCBI Taxonomy" id="2109337"/>
    <lineage>
        <taxon>Bacteria</taxon>
        <taxon>Bacillati</taxon>
        <taxon>Actinomycetota</taxon>
        <taxon>Actinomycetes</taxon>
        <taxon>Micrococcales</taxon>
        <taxon>Microbacteriaceae</taxon>
        <taxon>Amnibacterium</taxon>
    </lineage>
</organism>
<dbReference type="Gene3D" id="3.40.50.720">
    <property type="entry name" value="NAD(P)-binding Rossmann-like Domain"/>
    <property type="match status" value="1"/>
</dbReference>
<dbReference type="InterPro" id="IPR051267">
    <property type="entry name" value="STEAP_metalloreductase"/>
</dbReference>
<dbReference type="EMBL" id="JBHUEA010000019">
    <property type="protein sequence ID" value="MFD1722345.1"/>
    <property type="molecule type" value="Genomic_DNA"/>
</dbReference>
<dbReference type="Pfam" id="PF03807">
    <property type="entry name" value="F420_oxidored"/>
    <property type="match status" value="1"/>
</dbReference>
<evidence type="ECO:0000313" key="4">
    <source>
        <dbReference type="Proteomes" id="UP001597347"/>
    </source>
</evidence>
<keyword evidence="1" id="KW-0560">Oxidoreductase</keyword>
<comment type="caution">
    <text evidence="3">The sequence shown here is derived from an EMBL/GenBank/DDBJ whole genome shotgun (WGS) entry which is preliminary data.</text>
</comment>